<dbReference type="RefSeq" id="WP_188364239.1">
    <property type="nucleotide sequence ID" value="NZ_BAABJF010000032.1"/>
</dbReference>
<dbReference type="AlphaFoldDB" id="A0A917CGS7"/>
<proteinExistence type="predicted"/>
<name>A0A917CGS7_9GAMM</name>
<reference evidence="1" key="1">
    <citation type="journal article" date="2014" name="Int. J. Syst. Evol. Microbiol.">
        <title>Complete genome sequence of Corynebacterium casei LMG S-19264T (=DSM 44701T), isolated from a smear-ripened cheese.</title>
        <authorList>
            <consortium name="US DOE Joint Genome Institute (JGI-PGF)"/>
            <person name="Walter F."/>
            <person name="Albersmeier A."/>
            <person name="Kalinowski J."/>
            <person name="Ruckert C."/>
        </authorList>
    </citation>
    <scope>NUCLEOTIDE SEQUENCE</scope>
    <source>
        <strain evidence="1">CGMCC 1.12181</strain>
    </source>
</reference>
<dbReference type="SUPFAM" id="SSF69304">
    <property type="entry name" value="Tricorn protease N-terminal domain"/>
    <property type="match status" value="1"/>
</dbReference>
<dbReference type="Proteomes" id="UP000605253">
    <property type="component" value="Unassembled WGS sequence"/>
</dbReference>
<accession>A0A917CGS7</accession>
<organism evidence="1 2">
    <name type="scientific">Marinicella pacifica</name>
    <dbReference type="NCBI Taxonomy" id="1171543"/>
    <lineage>
        <taxon>Bacteria</taxon>
        <taxon>Pseudomonadati</taxon>
        <taxon>Pseudomonadota</taxon>
        <taxon>Gammaproteobacteria</taxon>
        <taxon>Lysobacterales</taxon>
        <taxon>Marinicellaceae</taxon>
        <taxon>Marinicella</taxon>
    </lineage>
</organism>
<sequence>MNRIALKHRILLLTFLVFSVCAVNALTLNPLIEAPQGHTIINQEPLLFNDQIIFVTEKDSDYTLWAYDLNNNSYQELQVFEDYFKPRFYILGDYFYFKDGFDPNIVWRSDGTADGTTTASSNIFYTTPLVKRGDLIFARGGSLGGNLIVIGEQGVAEYVNHLNQSTSGNSTVGLACGFSIHDVIYSSRTTFGEHTLTRIRPGNNVDYTPELPQGFELWPERVWFYEDTCFFHIDTYIQSGDILVIPKQGDHYFLGEQLGFSEINYLTRFKDHFYLMAEDEDRQNHIVKLSLDLSTVVKQVEFDSFAIVSLTVSDDYLIAYTHSGPAASPPAWTTGYFDEDLNQISGLGGPFTDVPQIYLRDGGETVVINHHTNGLNLKTLTTDITRELPGLDLNQKELISVITDKDETETYAIIKDLRSGQSSIKSLDTIPDVGSLSVGNWFDPDYQSQGMSVVEGLRDDGSRYLFVTLYLFRDGEPLWLAGTSNINYPQPTLDIELGAYSGPGLWQPDTTAQVEKFADMTLSMSGCHQLMVNFITVDGQTFSLELQRMVNNDIKLYCKD</sequence>
<gene>
    <name evidence="1" type="ORF">GCM10011365_06460</name>
</gene>
<evidence type="ECO:0000313" key="1">
    <source>
        <dbReference type="EMBL" id="GGF88010.1"/>
    </source>
</evidence>
<evidence type="ECO:0000313" key="2">
    <source>
        <dbReference type="Proteomes" id="UP000605253"/>
    </source>
</evidence>
<keyword evidence="2" id="KW-1185">Reference proteome</keyword>
<reference evidence="1" key="2">
    <citation type="submission" date="2020-09" db="EMBL/GenBank/DDBJ databases">
        <authorList>
            <person name="Sun Q."/>
            <person name="Zhou Y."/>
        </authorList>
    </citation>
    <scope>NUCLEOTIDE SEQUENCE</scope>
    <source>
        <strain evidence="1">CGMCC 1.12181</strain>
    </source>
</reference>
<dbReference type="EMBL" id="BMEO01000002">
    <property type="protein sequence ID" value="GGF88010.1"/>
    <property type="molecule type" value="Genomic_DNA"/>
</dbReference>
<protein>
    <submittedName>
        <fullName evidence="1">Uncharacterized protein</fullName>
    </submittedName>
</protein>
<comment type="caution">
    <text evidence="1">The sequence shown here is derived from an EMBL/GenBank/DDBJ whole genome shotgun (WGS) entry which is preliminary data.</text>
</comment>